<name>A0A7G9B700_9FIRM</name>
<protein>
    <recommendedName>
        <fullName evidence="3">DUF2007 domain-containing protein</fullName>
    </recommendedName>
</protein>
<proteinExistence type="predicted"/>
<dbReference type="AlphaFoldDB" id="A0A7G9B700"/>
<dbReference type="RefSeq" id="WP_187333784.1">
    <property type="nucleotide sequence ID" value="NZ_CP060490.1"/>
</dbReference>
<evidence type="ECO:0000313" key="1">
    <source>
        <dbReference type="EMBL" id="QNL45331.1"/>
    </source>
</evidence>
<accession>A0A7G9B700</accession>
<dbReference type="EMBL" id="CP060490">
    <property type="protein sequence ID" value="QNL45331.1"/>
    <property type="molecule type" value="Genomic_DNA"/>
</dbReference>
<keyword evidence="2" id="KW-1185">Reference proteome</keyword>
<reference evidence="1 2" key="1">
    <citation type="submission" date="2020-08" db="EMBL/GenBank/DDBJ databases">
        <authorList>
            <person name="Liu C."/>
            <person name="Sun Q."/>
        </authorList>
    </citation>
    <scope>NUCLEOTIDE SEQUENCE [LARGE SCALE GENOMIC DNA]</scope>
    <source>
        <strain evidence="1 2">NSJ-62</strain>
    </source>
</reference>
<evidence type="ECO:0008006" key="3">
    <source>
        <dbReference type="Google" id="ProtNLM"/>
    </source>
</evidence>
<dbReference type="KEGG" id="ohi:H8790_04765"/>
<evidence type="ECO:0000313" key="2">
    <source>
        <dbReference type="Proteomes" id="UP000515960"/>
    </source>
</evidence>
<organism evidence="1 2">
    <name type="scientific">Oscillibacter hominis</name>
    <dbReference type="NCBI Taxonomy" id="2763056"/>
    <lineage>
        <taxon>Bacteria</taxon>
        <taxon>Bacillati</taxon>
        <taxon>Bacillota</taxon>
        <taxon>Clostridia</taxon>
        <taxon>Eubacteriales</taxon>
        <taxon>Oscillospiraceae</taxon>
        <taxon>Oscillibacter</taxon>
    </lineage>
</organism>
<sequence>MITMFNRRELAVVWGMEKLDALRAVLAEAGIESTVKAPGLAADALNHAQVGGLETRTPERREYILYVAKEDYQRAAALMQGRA</sequence>
<dbReference type="Proteomes" id="UP000515960">
    <property type="component" value="Chromosome"/>
</dbReference>
<gene>
    <name evidence="1" type="ORF">H8790_04765</name>
</gene>